<dbReference type="CDD" id="cd00041">
    <property type="entry name" value="CUB"/>
    <property type="match status" value="3"/>
</dbReference>
<dbReference type="InterPro" id="IPR056600">
    <property type="entry name" value="GBD_T9SS_assoc"/>
</dbReference>
<dbReference type="InterPro" id="IPR001322">
    <property type="entry name" value="Lamin_tail_dom"/>
</dbReference>
<dbReference type="InterPro" id="IPR014755">
    <property type="entry name" value="Cu-Rt/internalin_Ig-like"/>
</dbReference>
<evidence type="ECO:0000256" key="2">
    <source>
        <dbReference type="ARBA" id="ARBA00022737"/>
    </source>
</evidence>
<evidence type="ECO:0000256" key="4">
    <source>
        <dbReference type="SAM" id="SignalP"/>
    </source>
</evidence>
<accession>A0ABT6XLG3</accession>
<proteinExistence type="predicted"/>
<feature type="chain" id="PRO_5045329215" evidence="4">
    <location>
        <begin position="22"/>
        <end position="2280"/>
    </location>
</feature>
<dbReference type="PANTHER" id="PTHR24251">
    <property type="entry name" value="OVOCHYMASE-RELATED"/>
    <property type="match status" value="1"/>
</dbReference>
<evidence type="ECO:0000259" key="7">
    <source>
        <dbReference type="PROSITE" id="PS51841"/>
    </source>
</evidence>
<dbReference type="PROSITE" id="PS50853">
    <property type="entry name" value="FN3"/>
    <property type="match status" value="5"/>
</dbReference>
<evidence type="ECO:0000313" key="8">
    <source>
        <dbReference type="EMBL" id="MDI9255927.1"/>
    </source>
</evidence>
<dbReference type="SUPFAM" id="SSF49854">
    <property type="entry name" value="Spermadhesin, CUB domain"/>
    <property type="match status" value="3"/>
</dbReference>
<dbReference type="Pfam" id="PF00041">
    <property type="entry name" value="fn3"/>
    <property type="match status" value="2"/>
</dbReference>
<feature type="domain" description="Fibronectin type-III" evidence="6">
    <location>
        <begin position="662"/>
        <end position="754"/>
    </location>
</feature>
<dbReference type="InterPro" id="IPR013783">
    <property type="entry name" value="Ig-like_fold"/>
</dbReference>
<dbReference type="InterPro" id="IPR000859">
    <property type="entry name" value="CUB_dom"/>
</dbReference>
<dbReference type="Gene3D" id="2.60.120.200">
    <property type="match status" value="1"/>
</dbReference>
<keyword evidence="1 4" id="KW-0732">Signal</keyword>
<evidence type="ECO:0000256" key="3">
    <source>
        <dbReference type="ARBA" id="ARBA00023157"/>
    </source>
</evidence>
<dbReference type="EMBL" id="JASGBP010000001">
    <property type="protein sequence ID" value="MDI9255927.1"/>
    <property type="molecule type" value="Genomic_DNA"/>
</dbReference>
<dbReference type="InterPro" id="IPR035914">
    <property type="entry name" value="Sperma_CUB_dom_sf"/>
</dbReference>
<dbReference type="SMART" id="SM00060">
    <property type="entry name" value="FN3"/>
    <property type="match status" value="6"/>
</dbReference>
<evidence type="ECO:0000313" key="9">
    <source>
        <dbReference type="Proteomes" id="UP001230035"/>
    </source>
</evidence>
<protein>
    <submittedName>
        <fullName evidence="8">Fibronectin type III domain-containing protein</fullName>
    </submittedName>
</protein>
<feature type="domain" description="Fibronectin type-III" evidence="6">
    <location>
        <begin position="433"/>
        <end position="527"/>
    </location>
</feature>
<keyword evidence="2" id="KW-0677">Repeat</keyword>
<keyword evidence="3" id="KW-1015">Disulfide bond</keyword>
<feature type="domain" description="LTD" evidence="7">
    <location>
        <begin position="1627"/>
        <end position="1767"/>
    </location>
</feature>
<dbReference type="PROSITE" id="PS51841">
    <property type="entry name" value="LTD"/>
    <property type="match status" value="1"/>
</dbReference>
<dbReference type="SUPFAM" id="SSF49265">
    <property type="entry name" value="Fibronectin type III"/>
    <property type="match status" value="3"/>
</dbReference>
<dbReference type="CDD" id="cd00063">
    <property type="entry name" value="FN3"/>
    <property type="match status" value="4"/>
</dbReference>
<dbReference type="Gene3D" id="2.60.40.10">
    <property type="entry name" value="Immunoglobulins"/>
    <property type="match status" value="5"/>
</dbReference>
<keyword evidence="9" id="KW-1185">Reference proteome</keyword>
<dbReference type="NCBIfam" id="NF038128">
    <property type="entry name" value="choice_anch_J"/>
    <property type="match status" value="1"/>
</dbReference>
<dbReference type="Pfam" id="PF00932">
    <property type="entry name" value="LTD"/>
    <property type="match status" value="1"/>
</dbReference>
<dbReference type="InterPro" id="IPR003961">
    <property type="entry name" value="FN3_dom"/>
</dbReference>
<sequence length="2280" mass="236257">MKKITLLILLLFFSFSGYSQLSEGFESTTGPDGLPSTNWTLGSGNWAVFDNGVGINQRWGINATVANPPIVYQGTNAAYVNRENIGQNNTSEDYLATPLITIPANGQLRFFTRMFTTGNQGTIYQIKWAPSTGSQTSPAAYTNLVQQWTEADLTAVFNIYEEKVVDISALAGQQGYLAFVKVYTQPGTTLDGDRWLIDNVNIIQKCLEPTNLTFSAVLSNGATLNWANPSGATSWEIEVVPAAGTPTGVGAVYSGPLPYVVTGLNPNTAYTFYVRALCSNGFASDWVGPSATFTTSAAPPVCGGNFVDSGNTAGNYANNENITTTICPTVPGELVTVTFTSFNTEANWDGLYVYNGNTVTPSALLPSANPAGNVPGGLAGSYWGNLTGANLPGPFTSTTADGCLTFVFRSDGSGVRAGWVANVTCAPPPACQQPSSLTTTALTSNSVTLGWTSNGAATSWEVLALPCGSPAPNDTTTGWIPTTVNPYVFTGLNPATCYDLYVRGNCTSTSNGLSLWTGPRTVTTQVAPPQCGGNFADSGGAGANYANGENITTTICPTIPGEKVTVTFTFFNTEANWDGLYVYNGNAVNPAQLLPSANGAGNVPGGLAGSYWGNLTGANLPGPFTSTSADGCMTFVFRSDGSVNNPGWLANITCAPPPACQQPVTLTATNMTTTTVQLGWVSPGTATSWEVIALPAGSPAPNASTTGWTPAPTNPFVLGGLTPGTAYEYYVRGNCGVDGVSLWSGPVAFSTVPTCPPPTTVTTSNVLSTSVQLNWNTVNPSTSWQIIAQPCGSPAPTAASTGWIDAPTNPFVITGLTPNTCYDFYVRGVCTPTDISFWSPVASTTTQVAPPVCGGTFTDPGGPTGNYANGTDSTVTICPNPGQVVTVTFTSFNTESNFDGLYVFDGNSIASPQIASTNGAGFVPGGLAGSFWGNLTGANLPGPFTSTSNDGCLTFRFRSDGSVNNPGWIANVTCGPAPNCQKPTNLTVTNVTTTSALLGWTEPSTSVTQWEIIVVPQGSPVPLPTDTGTLVTTNPTLFTGLTPGTQYTFYVRGICPTSGTSAWSTGFNFSTLIINDECSGAIFVPVNSDAVCQQIASGTLTGATPSVAPPIAAPCVGTPDDDVWFQFIATNSYLNASIQSVVGSTTNLNFAVYSGQCGTLTQVFCSTAGSLSGVLNGLTVGSTYYIRVYSNAGTPQTVNFNLCISTPSTCANSSSICSQQGLNYGNTTGVTSLGQIGCLFTSPNPTFFTIQVVSSGPINYLLTQSTTPNGPPNLDVDYAAWGPFNSQAEVCAAIAGGQAPLTGLTTGCSYSAAPTENFNIANAVAGQFYVILITNFSNQPGYITLTQTNANTTGSGQTLCCPDADFAYSSPTYCIDPSVANPIPTIPQGSVSGVFSLLPGTPTGLVFANTTTGEIDLQASAPGNYVVLNSVAATVTCPAKEYTFTISLVTPSTATIQYSAPAYCQSDTAVYNVTQSGTTGGTYSVSPSAGLYIDVNTGAISPSLSSPGNYTIMYSLPGSSVCMGANPTAQVEIQAIPNITQPASVQVCNSYALPALTVGNYYDAPGGTGNQLNAGDLITTNQQIYIYAVSPLGCSNEKSFTVTINTAPSPTVNVTQPTCATPTGTVEVTSPLSSGAGLPSNLFISEVTDANSGALTYIEIFNGTGASVDLSNYKLRTFNNGSSTVTTSCDNALSGILNNNSTFVVAVGSATNLGGVVPNLVFASCTGVNTDDNIRLSTTANVDIDIWGRIDGVAFTPSSQPGYTYRRNNTAVVPSTTWNAADWTAIDPEDYTNVGTYALPSGSIYEYSIDNGSFQSGTIFSGLTSGDHTIIVRDVVTGCLSLPFTVTIDPIGGQTTTTFNPITICNGDAVTLPAASIEGVTGTWVPSTVDNTQTATYVFIPDPSFCAAVASLTVTVNQKIPATFNAITICNGDAVSLPSTSLEGYAGTWSPSTVDNTQTAVYTFTPNAGQCADVGTLTITVNQPIQATFDPVAAICEGDVLAALPTTSLNGYNGTWSPALNNTATTTYTFTPTAGQCASAATLTITVNPKITPTFNAIAPLCNGATTVPSLPTTSTNGITGTWSPSTIDVTATGVYTFNPDAGQCANSTTMTVTVLSPIQISTSGNCEGVSFVVTASPVEGSFDPAQATYLWEDSTGATIGTTQSVVVTEADTYTVTVTYNGCSSTANIEVDAITCVIQKGISANNDGLNDSFDLNGFNVKNLSIFNRYGMKVYSKGNYINEWKGQSDSGDELPDGTYYYVIEREGGETKTGWIYINRAQ</sequence>
<feature type="domain" description="Fibronectin type-III" evidence="6">
    <location>
        <begin position="757"/>
        <end position="849"/>
    </location>
</feature>
<dbReference type="RefSeq" id="WP_283237617.1">
    <property type="nucleotide sequence ID" value="NZ_JASGBP010000001.1"/>
</dbReference>
<feature type="domain" description="CUB" evidence="5">
    <location>
        <begin position="841"/>
        <end position="975"/>
    </location>
</feature>
<dbReference type="Gene3D" id="2.60.120.290">
    <property type="entry name" value="Spermadhesin, CUB domain"/>
    <property type="match status" value="3"/>
</dbReference>
<evidence type="ECO:0000256" key="1">
    <source>
        <dbReference type="ARBA" id="ARBA00022729"/>
    </source>
</evidence>
<feature type="domain" description="Fibronectin type-III" evidence="6">
    <location>
        <begin position="982"/>
        <end position="1074"/>
    </location>
</feature>
<feature type="domain" description="Fibronectin type-III" evidence="6">
    <location>
        <begin position="208"/>
        <end position="298"/>
    </location>
</feature>
<evidence type="ECO:0000259" key="6">
    <source>
        <dbReference type="PROSITE" id="PS50853"/>
    </source>
</evidence>
<dbReference type="SMART" id="SM00042">
    <property type="entry name" value="CUB"/>
    <property type="match status" value="3"/>
</dbReference>
<organism evidence="8 9">
    <name type="scientific">Flavobacterium sedimenticola</name>
    <dbReference type="NCBI Taxonomy" id="3043286"/>
    <lineage>
        <taxon>Bacteria</taxon>
        <taxon>Pseudomonadati</taxon>
        <taxon>Bacteroidota</taxon>
        <taxon>Flavobacteriia</taxon>
        <taxon>Flavobacteriales</taxon>
        <taxon>Flavobacteriaceae</taxon>
        <taxon>Flavobacterium</taxon>
    </lineage>
</organism>
<dbReference type="InterPro" id="IPR036116">
    <property type="entry name" value="FN3_sf"/>
</dbReference>
<dbReference type="Pfam" id="PF23759">
    <property type="entry name" value="GBD_T9SS_assoc"/>
    <property type="match status" value="1"/>
</dbReference>
<comment type="caution">
    <text evidence="8">The sequence shown here is derived from an EMBL/GenBank/DDBJ whole genome shotgun (WGS) entry which is preliminary data.</text>
</comment>
<dbReference type="Gene3D" id="2.60.40.1220">
    <property type="match status" value="3"/>
</dbReference>
<gene>
    <name evidence="8" type="ORF">QHT84_00720</name>
</gene>
<evidence type="ECO:0000259" key="5">
    <source>
        <dbReference type="PROSITE" id="PS01180"/>
    </source>
</evidence>
<dbReference type="Pfam" id="PF13585">
    <property type="entry name" value="CHU_C"/>
    <property type="match status" value="1"/>
</dbReference>
<name>A0ABT6XLG3_9FLAO</name>
<feature type="signal peptide" evidence="4">
    <location>
        <begin position="1"/>
        <end position="21"/>
    </location>
</feature>
<dbReference type="Proteomes" id="UP001230035">
    <property type="component" value="Unassembled WGS sequence"/>
</dbReference>
<reference evidence="8 9" key="1">
    <citation type="submission" date="2023-05" db="EMBL/GenBank/DDBJ databases">
        <title>Flavobacterium sedimenti sp. nov., isolated from the sediment.</title>
        <authorList>
            <person name="Wu N."/>
        </authorList>
    </citation>
    <scope>NUCLEOTIDE SEQUENCE [LARGE SCALE GENOMIC DNA]</scope>
    <source>
        <strain evidence="8 9">YZ-48</strain>
    </source>
</reference>
<dbReference type="PROSITE" id="PS01180">
    <property type="entry name" value="CUB"/>
    <property type="match status" value="1"/>
</dbReference>